<evidence type="ECO:0000256" key="1">
    <source>
        <dbReference type="SAM" id="Phobius"/>
    </source>
</evidence>
<dbReference type="PANTHER" id="PTHR34473">
    <property type="entry name" value="UPF0699 TRANSMEMBRANE PROTEIN YDBS"/>
    <property type="match status" value="1"/>
</dbReference>
<accession>A0A1L7D4W6</accession>
<feature type="domain" description="YdbS-like PH" evidence="2">
    <location>
        <begin position="271"/>
        <end position="325"/>
    </location>
</feature>
<dbReference type="PIRSF" id="PIRSF026631">
    <property type="entry name" value="UCP026631"/>
    <property type="match status" value="1"/>
</dbReference>
<keyword evidence="1" id="KW-0812">Transmembrane</keyword>
<evidence type="ECO:0000313" key="4">
    <source>
        <dbReference type="Proteomes" id="UP000185491"/>
    </source>
</evidence>
<feature type="transmembrane region" description="Helical" evidence="1">
    <location>
        <begin position="67"/>
        <end position="91"/>
    </location>
</feature>
<keyword evidence="1" id="KW-0472">Membrane</keyword>
<keyword evidence="1" id="KW-1133">Transmembrane helix</keyword>
<sequence>MSKHRKGPDRAPVDAEGFRRVHRLTPLMRFWSIILAILTVLILNFSIETVVEVYDWVRGGHWSEIGRGTLIGAAAFVAACLGIWFLSAIWWRKLGFKLDEEELSIRHGVISTTFRSARYERIQAVDVVEDVIARIFGLAAVRIETAGGQSSAISIMYLKKADAEALKQEVMAHIHGAPSAAVGAAAPAGTATAGTAQDKQVHSEPDLVEEVPVARTLVSTALRQRVIILSAISVGLLLLPVARTTVIPLLIGIVPSIWGIIDTSWKYTAIYDRARGVLDIRYGLADRRRQTIRLERIHAVKVSQPLLWRIFGWYEVQVSVAGYGSRGGGKMSGSTRILPVGTREQAMEVFSLVSGLNRADLEAYAQPEGHTAATYTSPSRAWLCSPLDLKRQAVTLVGEVAITHAGRINRRVQVVSTPHIQELSYQAGPISQFRKVGSVKFHLVTGPVFMQGADLDPADAAQLLARLRARELPAMDAAPMSPIPLLPEE</sequence>
<evidence type="ECO:0000313" key="3">
    <source>
        <dbReference type="EMBL" id="APT93165.1"/>
    </source>
</evidence>
<dbReference type="Proteomes" id="UP000185491">
    <property type="component" value="Chromosome"/>
</dbReference>
<gene>
    <name evidence="3" type="ORF">CPHO_10000</name>
</gene>
<feature type="transmembrane region" description="Helical" evidence="1">
    <location>
        <begin position="225"/>
        <end position="241"/>
    </location>
</feature>
<reference evidence="3 4" key="1">
    <citation type="submission" date="2014-08" db="EMBL/GenBank/DDBJ databases">
        <title>Complete genome sequence of Corynebacterium phocae M408/89/1(T)(=DSM 44612(T)), isolated from the common seal (Phoca vitulina).</title>
        <authorList>
            <person name="Ruckert C."/>
            <person name="Albersmeier A."/>
            <person name="Winkler A."/>
            <person name="Kalinowski J."/>
        </authorList>
    </citation>
    <scope>NUCLEOTIDE SEQUENCE [LARGE SCALE GENOMIC DNA]</scope>
    <source>
        <strain evidence="3 4">M408/89/1</strain>
    </source>
</reference>
<keyword evidence="4" id="KW-1185">Reference proteome</keyword>
<evidence type="ECO:0000259" key="2">
    <source>
        <dbReference type="Pfam" id="PF03703"/>
    </source>
</evidence>
<dbReference type="RefSeq" id="WP_075735437.1">
    <property type="nucleotide sequence ID" value="NZ_CP009249.1"/>
</dbReference>
<dbReference type="STRING" id="161895.CPHO_10000"/>
<organism evidence="3 4">
    <name type="scientific">Corynebacterium phocae</name>
    <dbReference type="NCBI Taxonomy" id="161895"/>
    <lineage>
        <taxon>Bacteria</taxon>
        <taxon>Bacillati</taxon>
        <taxon>Actinomycetota</taxon>
        <taxon>Actinomycetes</taxon>
        <taxon>Mycobacteriales</taxon>
        <taxon>Corynebacteriaceae</taxon>
        <taxon>Corynebacterium</taxon>
    </lineage>
</organism>
<dbReference type="EMBL" id="CP009249">
    <property type="protein sequence ID" value="APT93165.1"/>
    <property type="molecule type" value="Genomic_DNA"/>
</dbReference>
<proteinExistence type="predicted"/>
<protein>
    <submittedName>
        <fullName evidence="3">Membrane protein</fullName>
    </submittedName>
</protein>
<dbReference type="InterPro" id="IPR005182">
    <property type="entry name" value="YdbS-like_PH"/>
</dbReference>
<dbReference type="InterPro" id="IPR014529">
    <property type="entry name" value="UCP026631"/>
</dbReference>
<dbReference type="PANTHER" id="PTHR34473:SF2">
    <property type="entry name" value="UPF0699 TRANSMEMBRANE PROTEIN YDBT"/>
    <property type="match status" value="1"/>
</dbReference>
<name>A0A1L7D4W6_9CORY</name>
<feature type="domain" description="YdbS-like PH" evidence="2">
    <location>
        <begin position="91"/>
        <end position="168"/>
    </location>
</feature>
<dbReference type="Pfam" id="PF03703">
    <property type="entry name" value="bPH_2"/>
    <property type="match status" value="2"/>
</dbReference>
<feature type="transmembrane region" description="Helical" evidence="1">
    <location>
        <begin position="27"/>
        <end position="47"/>
    </location>
</feature>
<dbReference type="AlphaFoldDB" id="A0A1L7D4W6"/>
<dbReference type="KEGG" id="cpho:CPHO_10000"/>